<keyword evidence="3" id="KW-0175">Coiled coil</keyword>
<feature type="domain" description="SWIM-type" evidence="4">
    <location>
        <begin position="44"/>
        <end position="80"/>
    </location>
</feature>
<evidence type="ECO:0000256" key="1">
    <source>
        <dbReference type="ARBA" id="ARBA00022801"/>
    </source>
</evidence>
<dbReference type="PANTHER" id="PTHR10799">
    <property type="entry name" value="SNF2/RAD54 HELICASE FAMILY"/>
    <property type="match status" value="1"/>
</dbReference>
<evidence type="ECO:0000256" key="2">
    <source>
        <dbReference type="PROSITE-ProRule" id="PRU00325"/>
    </source>
</evidence>
<keyword evidence="7" id="KW-0347">Helicase</keyword>
<protein>
    <submittedName>
        <fullName evidence="7">DEAD/DEAH box helicase</fullName>
    </submittedName>
</protein>
<dbReference type="Pfam" id="PF00176">
    <property type="entry name" value="SNF2-rel_dom"/>
    <property type="match status" value="1"/>
</dbReference>
<keyword evidence="7" id="KW-0067">ATP-binding</keyword>
<dbReference type="InterPro" id="IPR038718">
    <property type="entry name" value="SNF2-like_sf"/>
</dbReference>
<dbReference type="Pfam" id="PF04434">
    <property type="entry name" value="SWIM"/>
    <property type="match status" value="1"/>
</dbReference>
<dbReference type="SUPFAM" id="SSF52540">
    <property type="entry name" value="P-loop containing nucleoside triphosphate hydrolases"/>
    <property type="match status" value="2"/>
</dbReference>
<name>A0ABS4CMN9_9ENTE</name>
<dbReference type="InterPro" id="IPR000330">
    <property type="entry name" value="SNF2_N"/>
</dbReference>
<dbReference type="CDD" id="cd18793">
    <property type="entry name" value="SF2_C_SNF"/>
    <property type="match status" value="1"/>
</dbReference>
<dbReference type="InterPro" id="IPR013663">
    <property type="entry name" value="Helicase_SWF/SNF/SWI_bac"/>
</dbReference>
<dbReference type="SMART" id="SM00490">
    <property type="entry name" value="HELICc"/>
    <property type="match status" value="1"/>
</dbReference>
<keyword evidence="8" id="KW-1185">Reference proteome</keyword>
<evidence type="ECO:0000259" key="5">
    <source>
        <dbReference type="PROSITE" id="PS51192"/>
    </source>
</evidence>
<comment type="caution">
    <text evidence="7">The sequence shown here is derived from an EMBL/GenBank/DDBJ whole genome shotgun (WGS) entry which is preliminary data.</text>
</comment>
<keyword evidence="1" id="KW-0378">Hydrolase</keyword>
<dbReference type="SMART" id="SM00487">
    <property type="entry name" value="DEXDc"/>
    <property type="match status" value="1"/>
</dbReference>
<feature type="coiled-coil region" evidence="3">
    <location>
        <begin position="1016"/>
        <end position="1047"/>
    </location>
</feature>
<sequence>MKWSIPDRIITKGREYLNEGRVLSVVQDWEKQVWYGEVLGSELYLVELDGSPKEQDRCECPYWQEQGYCKHTVAVELYLRNKGIARVMKNKPDTVISAKKTSNAEMFTKGFSKLQQPIEQKKNSSLVVDYVVDTIETNSYYPEFALLGVSLRVGIRESKKKTYIIKNIGDFLQKLQKEEAISLNKQHMVKLTRNAFSEKDEDILYQLAAIYQTSLLLGSKGLQVNGKLDKRYLLLPVEQAQQLIEKMTDTGSLQLNLEAGKLRKPEFSATDLPLDFSINKAGEQYQLMITNLFQPFLSHYHWGVSGDTIYLLTREQEEIYSILIQLLKRMEQPEVIYEQAQLSDLFSSVIPLLKKLGRVSVADEVEKELVIEPLSIKLIFKKLKNMLDVRIDCHYGDTIFSTDKKHSSIPDKEREVIRNVGKEEAVVKLLEKYSYTAKKTGFEKALPSGERLYYFFKAEIPAFQKLGDVLMGKKLRELYLDAQSHQPTIEVTDSDSWLDVRFDIVGVDEHEIDAVLASLLRNDSFYTLESGEILSFDSEEFYQTSEILEKLRENMKNHLGTIQLPKNQGLALEHMLEGNSQAVFSDSFNQLVKDLTTPEDFEVQLPENLHAVLRNYQVEGFKWLKMLSHYGFGGVLADEMGLGKTIQIITYLLSEREEKRLKHPALVVAPASLIYNWSAELKKFAPDLRELVITGQKENRLTLLEDAGNQDVLITSYNSFRQDVETYEQMHLDYLILDEAQMVKNSGTKTAQALRQLNIPQRFALSGTPIENSIDELWSVFQLVLPGLFPKKLAFREMGTEDIAKMIRPFILRRDKKNVLADLPEKIENNLYSTLTEEQKAVYLAYLRKMQEDVSQMDGDAFKKNRISILAGLTRLRQICCDPRLFMDDYHGSSGKLEQVKIFLQTAKENGRRVLLFSQFTSMLSILEKELNEQGLETFYLRGSTSPIDRINMVNAFNEGEKDVFLISLKAGGTGLNLVGGDTVVLYDLWWNPAVEEQAAGRAHRMGQKKVVEVYRMIAEGTIEEKMDQLQQEKRELFQKVIQGNEQQLNKMTEEDIRTILSMGDEG</sequence>
<dbReference type="Pfam" id="PF00271">
    <property type="entry name" value="Helicase_C"/>
    <property type="match status" value="1"/>
</dbReference>
<evidence type="ECO:0000313" key="8">
    <source>
        <dbReference type="Proteomes" id="UP000673375"/>
    </source>
</evidence>
<gene>
    <name evidence="7" type="ORF">I6N96_15635</name>
</gene>
<keyword evidence="2" id="KW-0479">Metal-binding</keyword>
<evidence type="ECO:0000259" key="4">
    <source>
        <dbReference type="PROSITE" id="PS50966"/>
    </source>
</evidence>
<proteinExistence type="predicted"/>
<accession>A0ABS4CMN9</accession>
<dbReference type="EMBL" id="JAEDXU010000009">
    <property type="protein sequence ID" value="MBP1047720.1"/>
    <property type="molecule type" value="Genomic_DNA"/>
</dbReference>
<dbReference type="Pfam" id="PF08455">
    <property type="entry name" value="SNF2_assoc"/>
    <property type="match status" value="1"/>
</dbReference>
<dbReference type="GO" id="GO:0004386">
    <property type="term" value="F:helicase activity"/>
    <property type="evidence" value="ECO:0007669"/>
    <property type="project" value="UniProtKB-KW"/>
</dbReference>
<organism evidence="7 8">
    <name type="scientific">Enterococcus larvae</name>
    <dbReference type="NCBI Taxonomy" id="2794352"/>
    <lineage>
        <taxon>Bacteria</taxon>
        <taxon>Bacillati</taxon>
        <taxon>Bacillota</taxon>
        <taxon>Bacilli</taxon>
        <taxon>Lactobacillales</taxon>
        <taxon>Enterococcaceae</taxon>
        <taxon>Enterococcus</taxon>
    </lineage>
</organism>
<dbReference type="Proteomes" id="UP000673375">
    <property type="component" value="Unassembled WGS sequence"/>
</dbReference>
<dbReference type="InterPro" id="IPR007527">
    <property type="entry name" value="Znf_SWIM"/>
</dbReference>
<dbReference type="Gene3D" id="3.40.50.10810">
    <property type="entry name" value="Tandem AAA-ATPase domain"/>
    <property type="match status" value="1"/>
</dbReference>
<dbReference type="InterPro" id="IPR049730">
    <property type="entry name" value="SNF2/RAD54-like_C"/>
</dbReference>
<feature type="domain" description="Helicase C-terminal" evidence="6">
    <location>
        <begin position="896"/>
        <end position="1053"/>
    </location>
</feature>
<dbReference type="InterPro" id="IPR014001">
    <property type="entry name" value="Helicase_ATP-bd"/>
</dbReference>
<reference evidence="7 8" key="1">
    <citation type="submission" date="2020-12" db="EMBL/GenBank/DDBJ databases">
        <title>Vagococcus allomyrinae sp. nov. and Enterococcus lavae sp. nov., isolated from the larvae of Allomyrina dichotoma.</title>
        <authorList>
            <person name="Lee S.D."/>
        </authorList>
    </citation>
    <scope>NUCLEOTIDE SEQUENCE [LARGE SCALE GENOMIC DNA]</scope>
    <source>
        <strain evidence="7 8">BWM-S5</strain>
    </source>
</reference>
<dbReference type="Gene3D" id="3.40.50.300">
    <property type="entry name" value="P-loop containing nucleotide triphosphate hydrolases"/>
    <property type="match status" value="1"/>
</dbReference>
<dbReference type="InterPro" id="IPR001650">
    <property type="entry name" value="Helicase_C-like"/>
</dbReference>
<dbReference type="PROSITE" id="PS50966">
    <property type="entry name" value="ZF_SWIM"/>
    <property type="match status" value="1"/>
</dbReference>
<dbReference type="InterPro" id="IPR027417">
    <property type="entry name" value="P-loop_NTPase"/>
</dbReference>
<keyword evidence="7" id="KW-0547">Nucleotide-binding</keyword>
<dbReference type="PROSITE" id="PS51192">
    <property type="entry name" value="HELICASE_ATP_BIND_1"/>
    <property type="match status" value="1"/>
</dbReference>
<feature type="domain" description="Helicase ATP-binding" evidence="5">
    <location>
        <begin position="625"/>
        <end position="787"/>
    </location>
</feature>
<keyword evidence="2" id="KW-0862">Zinc</keyword>
<evidence type="ECO:0000259" key="6">
    <source>
        <dbReference type="PROSITE" id="PS51194"/>
    </source>
</evidence>
<dbReference type="PROSITE" id="PS51194">
    <property type="entry name" value="HELICASE_CTER"/>
    <property type="match status" value="1"/>
</dbReference>
<evidence type="ECO:0000313" key="7">
    <source>
        <dbReference type="EMBL" id="MBP1047720.1"/>
    </source>
</evidence>
<keyword evidence="2" id="KW-0863">Zinc-finger</keyword>
<evidence type="ECO:0000256" key="3">
    <source>
        <dbReference type="SAM" id="Coils"/>
    </source>
</evidence>
<dbReference type="RefSeq" id="WP_209558502.1">
    <property type="nucleotide sequence ID" value="NZ_JAEDXU010000009.1"/>
</dbReference>